<keyword evidence="1" id="KW-0808">Transferase</keyword>
<evidence type="ECO:0000256" key="3">
    <source>
        <dbReference type="ARBA" id="ARBA00022741"/>
    </source>
</evidence>
<dbReference type="PANTHER" id="PTHR39560:SF1">
    <property type="entry name" value="PROTEIN ADENYLYLTRANSFERASE FIC-RELATED"/>
    <property type="match status" value="1"/>
</dbReference>
<dbReference type="Pfam" id="PF02661">
    <property type="entry name" value="Fic"/>
    <property type="match status" value="1"/>
</dbReference>
<keyword evidence="4" id="KW-0067">ATP-binding</keyword>
<dbReference type="InterPro" id="IPR036597">
    <property type="entry name" value="Fido-like_dom_sf"/>
</dbReference>
<dbReference type="Gene3D" id="1.10.3290.10">
    <property type="entry name" value="Fido-like domain"/>
    <property type="match status" value="1"/>
</dbReference>
<reference evidence="9" key="1">
    <citation type="journal article" date="2022" name="Int. J. Mol. Sci.">
        <title>Phenotypic and genotypic virulence characterisation of Staphylococcus pettenkoferi strains isolated from human bloodstream and diabetic foot infections.</title>
        <authorList>
            <person name="Magnan C."/>
        </authorList>
    </citation>
    <scope>NUCLEOTIDE SEQUENCE</scope>
    <source>
        <strain evidence="9">NSP020P</strain>
    </source>
</reference>
<feature type="domain" description="Fido" evidence="8">
    <location>
        <begin position="52"/>
        <end position="186"/>
    </location>
</feature>
<keyword evidence="3" id="KW-0547">Nucleotide-binding</keyword>
<comment type="catalytic activity">
    <reaction evidence="6">
        <text>L-threonyl-[protein] + ATP = 3-O-(5'-adenylyl)-L-threonyl-[protein] + diphosphate</text>
        <dbReference type="Rhea" id="RHEA:54292"/>
        <dbReference type="Rhea" id="RHEA-COMP:11060"/>
        <dbReference type="Rhea" id="RHEA-COMP:13847"/>
        <dbReference type="ChEBI" id="CHEBI:30013"/>
        <dbReference type="ChEBI" id="CHEBI:30616"/>
        <dbReference type="ChEBI" id="CHEBI:33019"/>
        <dbReference type="ChEBI" id="CHEBI:138113"/>
        <dbReference type="EC" id="2.7.7.108"/>
    </reaction>
</comment>
<dbReference type="GO" id="GO:0070733">
    <property type="term" value="F:AMPylase activity"/>
    <property type="evidence" value="ECO:0007669"/>
    <property type="project" value="UniProtKB-EC"/>
</dbReference>
<proteinExistence type="predicted"/>
<keyword evidence="2" id="KW-0548">Nucleotidyltransferase</keyword>
<dbReference type="RefSeq" id="WP_145467386.1">
    <property type="nucleotide sequence ID" value="NZ_JALCYB010000029.1"/>
</dbReference>
<evidence type="ECO:0000256" key="4">
    <source>
        <dbReference type="ARBA" id="ARBA00022840"/>
    </source>
</evidence>
<dbReference type="EC" id="2.7.7.108" evidence="5"/>
<dbReference type="InterPro" id="IPR003812">
    <property type="entry name" value="Fido"/>
</dbReference>
<protein>
    <recommendedName>
        <fullName evidence="5">protein adenylyltransferase</fullName>
        <ecNumber evidence="5">2.7.7.108</ecNumber>
    </recommendedName>
</protein>
<dbReference type="Proteomes" id="UP001081438">
    <property type="component" value="Unassembled WGS sequence"/>
</dbReference>
<evidence type="ECO:0000259" key="8">
    <source>
        <dbReference type="PROSITE" id="PS51459"/>
    </source>
</evidence>
<dbReference type="EMBL" id="JANSKX010000025">
    <property type="protein sequence ID" value="MCY1595196.1"/>
    <property type="molecule type" value="Genomic_DNA"/>
</dbReference>
<evidence type="ECO:0000256" key="1">
    <source>
        <dbReference type="ARBA" id="ARBA00022679"/>
    </source>
</evidence>
<evidence type="ECO:0000256" key="5">
    <source>
        <dbReference type="ARBA" id="ARBA00034531"/>
    </source>
</evidence>
<name>A0A9Q4H554_9STAP</name>
<dbReference type="GO" id="GO:0051302">
    <property type="term" value="P:regulation of cell division"/>
    <property type="evidence" value="ECO:0007669"/>
    <property type="project" value="TreeGrafter"/>
</dbReference>
<accession>A0A9Q4H554</accession>
<gene>
    <name evidence="9" type="ORF">NW112_08090</name>
</gene>
<dbReference type="SUPFAM" id="SSF140931">
    <property type="entry name" value="Fic-like"/>
    <property type="match status" value="1"/>
</dbReference>
<evidence type="ECO:0000313" key="10">
    <source>
        <dbReference type="Proteomes" id="UP001081438"/>
    </source>
</evidence>
<evidence type="ECO:0000256" key="6">
    <source>
        <dbReference type="ARBA" id="ARBA00047939"/>
    </source>
</evidence>
<dbReference type="PANTHER" id="PTHR39560">
    <property type="entry name" value="PROTEIN ADENYLYLTRANSFERASE FIC-RELATED"/>
    <property type="match status" value="1"/>
</dbReference>
<organism evidence="9 10">
    <name type="scientific">Staphylococcus pettenkoferi</name>
    <dbReference type="NCBI Taxonomy" id="170573"/>
    <lineage>
        <taxon>Bacteria</taxon>
        <taxon>Bacillati</taxon>
        <taxon>Bacillota</taxon>
        <taxon>Bacilli</taxon>
        <taxon>Bacillales</taxon>
        <taxon>Staphylococcaceae</taxon>
        <taxon>Staphylococcus</taxon>
    </lineage>
</organism>
<comment type="catalytic activity">
    <reaction evidence="7">
        <text>L-tyrosyl-[protein] + ATP = O-(5'-adenylyl)-L-tyrosyl-[protein] + diphosphate</text>
        <dbReference type="Rhea" id="RHEA:54288"/>
        <dbReference type="Rhea" id="RHEA-COMP:10136"/>
        <dbReference type="Rhea" id="RHEA-COMP:13846"/>
        <dbReference type="ChEBI" id="CHEBI:30616"/>
        <dbReference type="ChEBI" id="CHEBI:33019"/>
        <dbReference type="ChEBI" id="CHEBI:46858"/>
        <dbReference type="ChEBI" id="CHEBI:83624"/>
        <dbReference type="EC" id="2.7.7.108"/>
    </reaction>
</comment>
<dbReference type="AlphaFoldDB" id="A0A9Q4H554"/>
<dbReference type="GO" id="GO:0005524">
    <property type="term" value="F:ATP binding"/>
    <property type="evidence" value="ECO:0007669"/>
    <property type="project" value="UniProtKB-KW"/>
</dbReference>
<dbReference type="PROSITE" id="PS51459">
    <property type="entry name" value="FIDO"/>
    <property type="match status" value="1"/>
</dbReference>
<evidence type="ECO:0000256" key="2">
    <source>
        <dbReference type="ARBA" id="ARBA00022695"/>
    </source>
</evidence>
<evidence type="ECO:0000256" key="7">
    <source>
        <dbReference type="ARBA" id="ARBA00048696"/>
    </source>
</evidence>
<comment type="caution">
    <text evidence="9">The sequence shown here is derived from an EMBL/GenBank/DDBJ whole genome shotgun (WGS) entry which is preliminary data.</text>
</comment>
<sequence>MKYKATFQDEFLIASNLLGAETIDELEQLEKVAFYISEGLMEEKGYDFLFPLTVSSIKLLHKRLFKRIYSFAGEFRNVSLMKETTRFCEPQYININLNKLIEEFKLENEWFDTKIAAEKLAYYKIELNMIHPFREGNGRTIRLIIREIAKLKGYEWRTDLLNRENYIDAMKKSSWNEKPLIKIFEDTIFSLN</sequence>
<evidence type="ECO:0000313" key="9">
    <source>
        <dbReference type="EMBL" id="MCY1595196.1"/>
    </source>
</evidence>